<proteinExistence type="predicted"/>
<dbReference type="Pfam" id="PF19198">
    <property type="entry name" value="RsaA_NTD"/>
    <property type="match status" value="1"/>
</dbReference>
<reference evidence="2 3" key="1">
    <citation type="journal article" date="2015" name="Biotechnol. Bioeng.">
        <title>Genome sequence and phenotypic characterization of Caulobacter segnis.</title>
        <authorList>
            <person name="Patel S."/>
            <person name="Fletcher B."/>
            <person name="Scott D.C."/>
            <person name="Ely B."/>
        </authorList>
    </citation>
    <scope>NUCLEOTIDE SEQUENCE [LARGE SCALE GENOMIC DNA]</scope>
    <source>
        <strain evidence="2 3">TK0059</strain>
    </source>
</reference>
<keyword evidence="1" id="KW-0732">Signal</keyword>
<dbReference type="InterPro" id="IPR013517">
    <property type="entry name" value="FG-GAP"/>
</dbReference>
<dbReference type="Pfam" id="PF13517">
    <property type="entry name" value="FG-GAP_3"/>
    <property type="match status" value="2"/>
</dbReference>
<dbReference type="InterPro" id="IPR028994">
    <property type="entry name" value="Integrin_alpha_N"/>
</dbReference>
<dbReference type="PANTHER" id="PTHR46580">
    <property type="entry name" value="SENSOR KINASE-RELATED"/>
    <property type="match status" value="1"/>
</dbReference>
<sequence length="725" mass="76625">MELSGDGVDLRLTVEITLPVTLSTQKPPVSTAYYKVEQFGLQTVSIREDYGVYYYPTAADRHEPGIFTVNMTYSAVGDFNGDGFQDAIVSWSVYPHTVPHQTAIRPAIYLNDQHGGLRLATAAEVETIPIVTKGQRFAVGDLNGDGIDDIVQASEGLNQRNADGTYTTKYDPIVMLLSAPGGKLVNGTAKIQGQETGGPAAGYGVGHEISLGDVDGDGDLDLFSGKILFLNDGKANFANAANALPSQVRPTNTILTASAMGDFDADGKADIFAAYLDGTQYIALSRWNGAASGWQVAAGPSPLFGANTKPNDAAVADVNGDGLLDIIVGVTRAEPYYQGAALQILVNKGQGKFADETAARIDNAPRDKWHGEGQLDMVDIDGDGDVDLIHSTDWTYDSSGKIMGGGVAVAVNDGKGVFTWLPQTVFADIKGFQLTGFESAEPFQQRDFLARLFPIDIDKSGGVDFIGTVQTPFNRWPTTEPAELTAYTVINTAPAPGMSLPELSQATRLLLRTIDPVMTSALSSKVSGGTLTVQAAVGEIVAKADATTSVASMSYQFFTGKIPGQAGVDYLVSSTGPNANNLNSAYYQGFNLENRYINFAVNLGKVGEGSAKFSADYGDLSLFDATRKAYAAIFGATPTDAKVHALIDTRVDYFVSYGGDGPSGQGSKAAMVGWLLAEAVKADIGVMAKSNDAWLTDLADGAAPFAIDILDPAKGYYRADFIFGA</sequence>
<dbReference type="Gene3D" id="2.130.10.130">
    <property type="entry name" value="Integrin alpha, N-terminal"/>
    <property type="match status" value="2"/>
</dbReference>
<dbReference type="Proteomes" id="UP000240527">
    <property type="component" value="Chromosome"/>
</dbReference>
<evidence type="ECO:0000313" key="3">
    <source>
        <dbReference type="Proteomes" id="UP000240527"/>
    </source>
</evidence>
<evidence type="ECO:0000313" key="2">
    <source>
        <dbReference type="EMBL" id="AVQ03149.1"/>
    </source>
</evidence>
<dbReference type="PANTHER" id="PTHR46580:SF4">
    <property type="entry name" value="ATP_GTP-BINDING PROTEIN"/>
    <property type="match status" value="1"/>
</dbReference>
<accession>A0ABM6TIX3</accession>
<protein>
    <submittedName>
        <fullName evidence="2">VCBS repeat-containing protein</fullName>
    </submittedName>
</protein>
<gene>
    <name evidence="2" type="ORF">B7G68_15625</name>
</gene>
<evidence type="ECO:0000256" key="1">
    <source>
        <dbReference type="ARBA" id="ARBA00022729"/>
    </source>
</evidence>
<name>A0ABM6TIX3_9CAUL</name>
<dbReference type="SUPFAM" id="SSF69318">
    <property type="entry name" value="Integrin alpha N-terminal domain"/>
    <property type="match status" value="1"/>
</dbReference>
<dbReference type="EMBL" id="CP027850">
    <property type="protein sequence ID" value="AVQ03149.1"/>
    <property type="molecule type" value="Genomic_DNA"/>
</dbReference>
<keyword evidence="3" id="KW-1185">Reference proteome</keyword>
<organism evidence="2 3">
    <name type="scientific">Caulobacter segnis</name>
    <dbReference type="NCBI Taxonomy" id="88688"/>
    <lineage>
        <taxon>Bacteria</taxon>
        <taxon>Pseudomonadati</taxon>
        <taxon>Pseudomonadota</taxon>
        <taxon>Alphaproteobacteria</taxon>
        <taxon>Caulobacterales</taxon>
        <taxon>Caulobacteraceae</taxon>
        <taxon>Caulobacter</taxon>
    </lineage>
</organism>